<evidence type="ECO:0000313" key="3">
    <source>
        <dbReference type="EMBL" id="KAF4624635.1"/>
    </source>
</evidence>
<sequence length="217" mass="23062">MGWFDAGKSSHSHDKHRRSSSRHQSTGSLLGALSGTEPHRSSSRHRSSGSIFGGGDSHKHNSSRSSLFGGDPKRNSSRSSFFGGFGGGGRSSSHYKRSPRDGFVKRVYAKLRRLLRDLMYYMKRNPMKVFMLVIMPLITGGALTGLMRKFGIRMPPALQKMFGGGAGIGQGRNGSSQYGRSSEGPMGGMSGGMGGLGSAMGAMGGIGSAMKVAKMFM</sequence>
<keyword evidence="2" id="KW-0812">Transmembrane</keyword>
<reference evidence="3 4" key="1">
    <citation type="submission" date="2020-03" db="EMBL/GenBank/DDBJ databases">
        <title>Draft Genome Sequence of Cudoniella acicularis.</title>
        <authorList>
            <person name="Buettner E."/>
            <person name="Kellner H."/>
        </authorList>
    </citation>
    <scope>NUCLEOTIDE SEQUENCE [LARGE SCALE GENOMIC DNA]</scope>
    <source>
        <strain evidence="3 4">DSM 108380</strain>
    </source>
</reference>
<dbReference type="Proteomes" id="UP000566819">
    <property type="component" value="Unassembled WGS sequence"/>
</dbReference>
<feature type="transmembrane region" description="Helical" evidence="2">
    <location>
        <begin position="129"/>
        <end position="147"/>
    </location>
</feature>
<evidence type="ECO:0000313" key="4">
    <source>
        <dbReference type="Proteomes" id="UP000566819"/>
    </source>
</evidence>
<gene>
    <name evidence="3" type="ORF">G7Y89_g13535</name>
</gene>
<accession>A0A8H4R727</accession>
<proteinExistence type="predicted"/>
<dbReference type="EMBL" id="JAAMPI010001597">
    <property type="protein sequence ID" value="KAF4624635.1"/>
    <property type="molecule type" value="Genomic_DNA"/>
</dbReference>
<protein>
    <submittedName>
        <fullName evidence="3">Uncharacterized protein</fullName>
    </submittedName>
</protein>
<feature type="transmembrane region" description="Helical" evidence="2">
    <location>
        <begin position="193"/>
        <end position="213"/>
    </location>
</feature>
<evidence type="ECO:0000256" key="2">
    <source>
        <dbReference type="SAM" id="Phobius"/>
    </source>
</evidence>
<dbReference type="OrthoDB" id="5398396at2759"/>
<name>A0A8H4R727_9HELO</name>
<keyword evidence="2" id="KW-1133">Transmembrane helix</keyword>
<evidence type="ECO:0000256" key="1">
    <source>
        <dbReference type="SAM" id="MobiDB-lite"/>
    </source>
</evidence>
<keyword evidence="2" id="KW-0472">Membrane</keyword>
<organism evidence="3 4">
    <name type="scientific">Cudoniella acicularis</name>
    <dbReference type="NCBI Taxonomy" id="354080"/>
    <lineage>
        <taxon>Eukaryota</taxon>
        <taxon>Fungi</taxon>
        <taxon>Dikarya</taxon>
        <taxon>Ascomycota</taxon>
        <taxon>Pezizomycotina</taxon>
        <taxon>Leotiomycetes</taxon>
        <taxon>Helotiales</taxon>
        <taxon>Tricladiaceae</taxon>
        <taxon>Cudoniella</taxon>
    </lineage>
</organism>
<dbReference type="AlphaFoldDB" id="A0A8H4R727"/>
<keyword evidence="4" id="KW-1185">Reference proteome</keyword>
<feature type="region of interest" description="Disordered" evidence="1">
    <location>
        <begin position="1"/>
        <end position="98"/>
    </location>
</feature>
<comment type="caution">
    <text evidence="3">The sequence shown here is derived from an EMBL/GenBank/DDBJ whole genome shotgun (WGS) entry which is preliminary data.</text>
</comment>